<evidence type="ECO:0000313" key="13">
    <source>
        <dbReference type="Proteomes" id="UP000006727"/>
    </source>
</evidence>
<dbReference type="Pfam" id="PF12906">
    <property type="entry name" value="RINGv"/>
    <property type="match status" value="1"/>
</dbReference>
<evidence type="ECO:0000256" key="7">
    <source>
        <dbReference type="ARBA" id="ARBA00022833"/>
    </source>
</evidence>
<evidence type="ECO:0000313" key="12">
    <source>
        <dbReference type="EnsemblPlants" id="Pp3c4_5510V3.2"/>
    </source>
</evidence>
<comment type="subcellular location">
    <subcellularLocation>
        <location evidence="1">Membrane</location>
        <topology evidence="1">Multi-pass membrane protein</topology>
    </subcellularLocation>
</comment>
<accession>A0A7I4E0Y0</accession>
<keyword evidence="6" id="KW-0833">Ubl conjugation pathway</keyword>
<protein>
    <recommendedName>
        <fullName evidence="11">RING-CH-type domain-containing protein</fullName>
    </recommendedName>
</protein>
<evidence type="ECO:0000256" key="8">
    <source>
        <dbReference type="ARBA" id="ARBA00022989"/>
    </source>
</evidence>
<dbReference type="InterPro" id="IPR003774">
    <property type="entry name" value="AlgH-like"/>
</dbReference>
<dbReference type="GO" id="GO:0016020">
    <property type="term" value="C:membrane"/>
    <property type="evidence" value="ECO:0007669"/>
    <property type="project" value="UniProtKB-SubCell"/>
</dbReference>
<dbReference type="InParanoid" id="A0A7I4E0Y0"/>
<dbReference type="Gene3D" id="3.30.40.10">
    <property type="entry name" value="Zinc/RING finger domain, C3HC4 (zinc finger)"/>
    <property type="match status" value="1"/>
</dbReference>
<dbReference type="PANTHER" id="PTHR46065">
    <property type="entry name" value="E3 UBIQUITIN-PROTEIN LIGASE MARCH 2/3 FAMILY MEMBER"/>
    <property type="match status" value="1"/>
</dbReference>
<keyword evidence="9 10" id="KW-0472">Membrane</keyword>
<name>A0A7I4E0Y0_PHYPA</name>
<evidence type="ECO:0000256" key="3">
    <source>
        <dbReference type="ARBA" id="ARBA00022692"/>
    </source>
</evidence>
<evidence type="ECO:0000256" key="6">
    <source>
        <dbReference type="ARBA" id="ARBA00022786"/>
    </source>
</evidence>
<dbReference type="PROSITE" id="PS51292">
    <property type="entry name" value="ZF_RING_CH"/>
    <property type="match status" value="1"/>
</dbReference>
<reference evidence="12 13" key="2">
    <citation type="journal article" date="2018" name="Plant J.">
        <title>The Physcomitrella patens chromosome-scale assembly reveals moss genome structure and evolution.</title>
        <authorList>
            <person name="Lang D."/>
            <person name="Ullrich K.K."/>
            <person name="Murat F."/>
            <person name="Fuchs J."/>
            <person name="Jenkins J."/>
            <person name="Haas F.B."/>
            <person name="Piednoel M."/>
            <person name="Gundlach H."/>
            <person name="Van Bel M."/>
            <person name="Meyberg R."/>
            <person name="Vives C."/>
            <person name="Morata J."/>
            <person name="Symeonidi A."/>
            <person name="Hiss M."/>
            <person name="Muchero W."/>
            <person name="Kamisugi Y."/>
            <person name="Saleh O."/>
            <person name="Blanc G."/>
            <person name="Decker E.L."/>
            <person name="van Gessel N."/>
            <person name="Grimwood J."/>
            <person name="Hayes R.D."/>
            <person name="Graham S.W."/>
            <person name="Gunter L.E."/>
            <person name="McDaniel S.F."/>
            <person name="Hoernstein S.N.W."/>
            <person name="Larsson A."/>
            <person name="Li F.W."/>
            <person name="Perroud P.F."/>
            <person name="Phillips J."/>
            <person name="Ranjan P."/>
            <person name="Rokshar D.S."/>
            <person name="Rothfels C.J."/>
            <person name="Schneider L."/>
            <person name="Shu S."/>
            <person name="Stevenson D.W."/>
            <person name="Thummler F."/>
            <person name="Tillich M."/>
            <person name="Villarreal Aguilar J.C."/>
            <person name="Widiez T."/>
            <person name="Wong G.K."/>
            <person name="Wymore A."/>
            <person name="Zhang Y."/>
            <person name="Zimmer A.D."/>
            <person name="Quatrano R.S."/>
            <person name="Mayer K.F.X."/>
            <person name="Goodstein D."/>
            <person name="Casacuberta J.M."/>
            <person name="Vandepoele K."/>
            <person name="Reski R."/>
            <person name="Cuming A.C."/>
            <person name="Tuskan G.A."/>
            <person name="Maumus F."/>
            <person name="Salse J."/>
            <person name="Schmutz J."/>
            <person name="Rensing S.A."/>
        </authorList>
    </citation>
    <scope>NUCLEOTIDE SEQUENCE [LARGE SCALE GENOMIC DNA]</scope>
    <source>
        <strain evidence="12 13">cv. Gransden 2004</strain>
    </source>
</reference>
<dbReference type="Gene3D" id="3.40.1740.10">
    <property type="entry name" value="VC0467-like"/>
    <property type="match status" value="1"/>
</dbReference>
<dbReference type="SMART" id="SM00744">
    <property type="entry name" value="RINGv"/>
    <property type="match status" value="1"/>
</dbReference>
<dbReference type="CDD" id="cd16495">
    <property type="entry name" value="RING_CH-C4HC3_MARCH"/>
    <property type="match status" value="1"/>
</dbReference>
<dbReference type="SUPFAM" id="SSF143456">
    <property type="entry name" value="VC0467-like"/>
    <property type="match status" value="1"/>
</dbReference>
<reference evidence="12" key="3">
    <citation type="submission" date="2020-12" db="UniProtKB">
        <authorList>
            <consortium name="EnsemblPlants"/>
        </authorList>
    </citation>
    <scope>IDENTIFICATION</scope>
</reference>
<dbReference type="GO" id="GO:0008270">
    <property type="term" value="F:zinc ion binding"/>
    <property type="evidence" value="ECO:0007669"/>
    <property type="project" value="UniProtKB-KW"/>
</dbReference>
<dbReference type="Pfam" id="PF02622">
    <property type="entry name" value="DUF179"/>
    <property type="match status" value="1"/>
</dbReference>
<evidence type="ECO:0000256" key="9">
    <source>
        <dbReference type="ARBA" id="ARBA00023136"/>
    </source>
</evidence>
<feature type="transmembrane region" description="Helical" evidence="10">
    <location>
        <begin position="176"/>
        <end position="197"/>
    </location>
</feature>
<dbReference type="InterPro" id="IPR013083">
    <property type="entry name" value="Znf_RING/FYVE/PHD"/>
</dbReference>
<reference evidence="12 13" key="1">
    <citation type="journal article" date="2008" name="Science">
        <title>The Physcomitrella genome reveals evolutionary insights into the conquest of land by plants.</title>
        <authorList>
            <person name="Rensing S."/>
            <person name="Lang D."/>
            <person name="Zimmer A."/>
            <person name="Terry A."/>
            <person name="Salamov A."/>
            <person name="Shapiro H."/>
            <person name="Nishiyama T."/>
            <person name="Perroud P.-F."/>
            <person name="Lindquist E."/>
            <person name="Kamisugi Y."/>
            <person name="Tanahashi T."/>
            <person name="Sakakibara K."/>
            <person name="Fujita T."/>
            <person name="Oishi K."/>
            <person name="Shin-I T."/>
            <person name="Kuroki Y."/>
            <person name="Toyoda A."/>
            <person name="Suzuki Y."/>
            <person name="Hashimoto A."/>
            <person name="Yamaguchi K."/>
            <person name="Sugano A."/>
            <person name="Kohara Y."/>
            <person name="Fujiyama A."/>
            <person name="Anterola A."/>
            <person name="Aoki S."/>
            <person name="Ashton N."/>
            <person name="Barbazuk W.B."/>
            <person name="Barker E."/>
            <person name="Bennetzen J."/>
            <person name="Bezanilla M."/>
            <person name="Blankenship R."/>
            <person name="Cho S.H."/>
            <person name="Dutcher S."/>
            <person name="Estelle M."/>
            <person name="Fawcett J.A."/>
            <person name="Gundlach H."/>
            <person name="Hanada K."/>
            <person name="Heyl A."/>
            <person name="Hicks K.A."/>
            <person name="Hugh J."/>
            <person name="Lohr M."/>
            <person name="Mayer K."/>
            <person name="Melkozernov A."/>
            <person name="Murata T."/>
            <person name="Nelson D."/>
            <person name="Pils B."/>
            <person name="Prigge M."/>
            <person name="Reiss B."/>
            <person name="Renner T."/>
            <person name="Rombauts S."/>
            <person name="Rushton P."/>
            <person name="Sanderfoot A."/>
            <person name="Schween G."/>
            <person name="Shiu S.-H."/>
            <person name="Stueber K."/>
            <person name="Theodoulou F.L."/>
            <person name="Tu H."/>
            <person name="Van de Peer Y."/>
            <person name="Verrier P.J."/>
            <person name="Waters E."/>
            <person name="Wood A."/>
            <person name="Yang L."/>
            <person name="Cove D."/>
            <person name="Cuming A."/>
            <person name="Hasebe M."/>
            <person name="Lucas S."/>
            <person name="Mishler D.B."/>
            <person name="Reski R."/>
            <person name="Grigoriev I."/>
            <person name="Quatrano R.S."/>
            <person name="Boore J.L."/>
        </authorList>
    </citation>
    <scope>NUCLEOTIDE SEQUENCE [LARGE SCALE GENOMIC DNA]</scope>
    <source>
        <strain evidence="12 13">cv. Gransden 2004</strain>
    </source>
</reference>
<organism evidence="12 13">
    <name type="scientific">Physcomitrium patens</name>
    <name type="common">Spreading-leaved earth moss</name>
    <name type="synonym">Physcomitrella patens</name>
    <dbReference type="NCBI Taxonomy" id="3218"/>
    <lineage>
        <taxon>Eukaryota</taxon>
        <taxon>Viridiplantae</taxon>
        <taxon>Streptophyta</taxon>
        <taxon>Embryophyta</taxon>
        <taxon>Bryophyta</taxon>
        <taxon>Bryophytina</taxon>
        <taxon>Bryopsida</taxon>
        <taxon>Funariidae</taxon>
        <taxon>Funariales</taxon>
        <taxon>Funariaceae</taxon>
        <taxon>Physcomitrium</taxon>
    </lineage>
</organism>
<evidence type="ECO:0000256" key="5">
    <source>
        <dbReference type="ARBA" id="ARBA00022771"/>
    </source>
</evidence>
<dbReference type="GO" id="GO:0016740">
    <property type="term" value="F:transferase activity"/>
    <property type="evidence" value="ECO:0007669"/>
    <property type="project" value="UniProtKB-KW"/>
</dbReference>
<evidence type="ECO:0000256" key="10">
    <source>
        <dbReference type="SAM" id="Phobius"/>
    </source>
</evidence>
<keyword evidence="4" id="KW-0479">Metal-binding</keyword>
<keyword evidence="13" id="KW-1185">Reference proteome</keyword>
<dbReference type="PANTHER" id="PTHR46065:SF3">
    <property type="entry name" value="FI20425P1"/>
    <property type="match status" value="1"/>
</dbReference>
<dbReference type="InterPro" id="IPR011016">
    <property type="entry name" value="Znf_RING-CH"/>
</dbReference>
<evidence type="ECO:0000256" key="4">
    <source>
        <dbReference type="ARBA" id="ARBA00022723"/>
    </source>
</evidence>
<proteinExistence type="predicted"/>
<dbReference type="Gramene" id="Pp3c4_5510V3.2">
    <property type="protein sequence ID" value="Pp3c4_5510V3.2"/>
    <property type="gene ID" value="Pp3c4_5510"/>
</dbReference>
<feature type="domain" description="RING-CH-type" evidence="11">
    <location>
        <begin position="73"/>
        <end position="162"/>
    </location>
</feature>
<evidence type="ECO:0000256" key="2">
    <source>
        <dbReference type="ARBA" id="ARBA00022679"/>
    </source>
</evidence>
<keyword evidence="5" id="KW-0863">Zinc-finger</keyword>
<dbReference type="EnsemblPlants" id="Pp3c4_5510V3.2">
    <property type="protein sequence ID" value="Pp3c4_5510V3.2"/>
    <property type="gene ID" value="Pp3c4_5510"/>
</dbReference>
<dbReference type="AlphaFoldDB" id="A0A7I4E0Y0"/>
<keyword evidence="8 10" id="KW-1133">Transmembrane helix</keyword>
<sequence length="497" mass="54748">MEKWYGNTGLPLSGEVLVHSETWNPAEGSMAVALESLDLHGLRLISSSVIAMDRSVAQSLREFKIVGEHDVPQMGQQAETCRICLESSTIANSSTGSISRFTDVEDEDRLISPCACSGTQAYVHYRCLQRWQQSVLASRRTGPGLQSPALICSVCTHKYSIAPPQPTMISRIRKICTSYACEVTGLLIILLACYVALAGHNLQSLIDDFESGLALAIEVLPCSLQMKVLEDSCNSRTCKRGGESSAAIGGVTVPKLKKTNPRSGPCSTFKLGSRWWNSSNSLHPGTLLVATPTMLSPYYFGTVVLLYEHERCRGSRGIILNKQAEKAEILKWENQLFLGVHNSAALRHITHGTGGSHKPDDWFILQRCSPSPVKCKHCAADTARPKTCSKDWGREILPGIFLGKDVGPVLRHLNGCKRLSVMGQQCSVKAESIKEDRVRKNEECYYVDHQVIHGHAEWYVGQLGSAVKRGLWKTRENASAILLSTPPHELWHTLLSE</sequence>
<dbReference type="EMBL" id="ABEU02000004">
    <property type="status" value="NOT_ANNOTATED_CDS"/>
    <property type="molecule type" value="Genomic_DNA"/>
</dbReference>
<dbReference type="SUPFAM" id="SSF57850">
    <property type="entry name" value="RING/U-box"/>
    <property type="match status" value="1"/>
</dbReference>
<dbReference type="Proteomes" id="UP000006727">
    <property type="component" value="Chromosome 4"/>
</dbReference>
<keyword evidence="3 10" id="KW-0812">Transmembrane</keyword>
<evidence type="ECO:0000256" key="1">
    <source>
        <dbReference type="ARBA" id="ARBA00004141"/>
    </source>
</evidence>
<evidence type="ECO:0000259" key="11">
    <source>
        <dbReference type="PROSITE" id="PS51292"/>
    </source>
</evidence>
<keyword evidence="2" id="KW-0808">Transferase</keyword>
<keyword evidence="7" id="KW-0862">Zinc</keyword>